<reference evidence="1" key="1">
    <citation type="submission" date="2021-06" db="EMBL/GenBank/DDBJ databases">
        <authorList>
            <person name="Kallberg Y."/>
            <person name="Tangrot J."/>
            <person name="Rosling A."/>
        </authorList>
    </citation>
    <scope>NUCLEOTIDE SEQUENCE</scope>
    <source>
        <strain evidence="1">CL356</strain>
    </source>
</reference>
<sequence length="350" mass="39470">MSSQPIELYSGKYYLTCAFGGVLACGLTHTFVTPLDLVKCRRQVNPTIYKGNFDGWNKIYRAEGFRGLYTGWLPTFVGYSFQGAAKYGFYEIFKKTYSDFAGEENAHKYRTTLYLAASASAEIIADIALCPWEALKVRMQTSTEPFAKGTVEGFNKILKNEGVNGFYKGLTPLWARQVPYTMMKFASFERTVEFIYKTVGRPKEEYNKLEQLGVSFLGGYIAGVFCAIVSHPADTMVSKLNNIKKAEGESTAALSVKILKDLGFLGIWRGLGTRVIMIGTLTALQWLIYDYVKLDPKPWSQVGFKGVRKSGSYLAETQNDIQWILRSHGLEFTDEVDEALETLDSELYFW</sequence>
<name>A0ACA9LPH1_9GLOM</name>
<dbReference type="EMBL" id="CAJVPT010007565">
    <property type="protein sequence ID" value="CAG8542787.1"/>
    <property type="molecule type" value="Genomic_DNA"/>
</dbReference>
<proteinExistence type="predicted"/>
<gene>
    <name evidence="1" type="ORF">ACOLOM_LOCUS4538</name>
</gene>
<organism evidence="1 2">
    <name type="scientific">Acaulospora colombiana</name>
    <dbReference type="NCBI Taxonomy" id="27376"/>
    <lineage>
        <taxon>Eukaryota</taxon>
        <taxon>Fungi</taxon>
        <taxon>Fungi incertae sedis</taxon>
        <taxon>Mucoromycota</taxon>
        <taxon>Glomeromycotina</taxon>
        <taxon>Glomeromycetes</taxon>
        <taxon>Diversisporales</taxon>
        <taxon>Acaulosporaceae</taxon>
        <taxon>Acaulospora</taxon>
    </lineage>
</organism>
<comment type="caution">
    <text evidence="1">The sequence shown here is derived from an EMBL/GenBank/DDBJ whole genome shotgun (WGS) entry which is preliminary data.</text>
</comment>
<protein>
    <submittedName>
        <fullName evidence="1">13928_t:CDS:1</fullName>
    </submittedName>
</protein>
<keyword evidence="2" id="KW-1185">Reference proteome</keyword>
<accession>A0ACA9LPH1</accession>
<dbReference type="Proteomes" id="UP000789525">
    <property type="component" value="Unassembled WGS sequence"/>
</dbReference>
<evidence type="ECO:0000313" key="1">
    <source>
        <dbReference type="EMBL" id="CAG8542787.1"/>
    </source>
</evidence>
<evidence type="ECO:0000313" key="2">
    <source>
        <dbReference type="Proteomes" id="UP000789525"/>
    </source>
</evidence>